<dbReference type="InterPro" id="IPR004776">
    <property type="entry name" value="Mem_transp_PIN-like"/>
</dbReference>
<evidence type="ECO:0000256" key="8">
    <source>
        <dbReference type="ARBA" id="ARBA00025100"/>
    </source>
</evidence>
<comment type="caution">
    <text evidence="12">The sequence shown here is derived from an EMBL/GenBank/DDBJ whole genome shotgun (WGS) entry which is preliminary data.</text>
</comment>
<feature type="transmembrane region" description="Helical" evidence="11">
    <location>
        <begin position="179"/>
        <end position="200"/>
    </location>
</feature>
<comment type="subcellular location">
    <subcellularLocation>
        <location evidence="1">Endoplasmic reticulum membrane</location>
        <topology evidence="1">Multi-pass membrane protein</topology>
    </subcellularLocation>
</comment>
<keyword evidence="3 11" id="KW-0812">Transmembrane</keyword>
<gene>
    <name evidence="12" type="ORF">SAY86_008828</name>
</gene>
<evidence type="ECO:0000256" key="4">
    <source>
        <dbReference type="ARBA" id="ARBA00022824"/>
    </source>
</evidence>
<feature type="transmembrane region" description="Helical" evidence="11">
    <location>
        <begin position="137"/>
        <end position="159"/>
    </location>
</feature>
<evidence type="ECO:0000256" key="9">
    <source>
        <dbReference type="ARBA" id="ARBA00025752"/>
    </source>
</evidence>
<protein>
    <recommendedName>
        <fullName evidence="14">PIN-like protein</fullName>
    </recommendedName>
</protein>
<evidence type="ECO:0000256" key="5">
    <source>
        <dbReference type="ARBA" id="ARBA00022989"/>
    </source>
</evidence>
<proteinExistence type="inferred from homology"/>
<feature type="transmembrane region" description="Helical" evidence="11">
    <location>
        <begin position="212"/>
        <end position="233"/>
    </location>
</feature>
<evidence type="ECO:0000256" key="6">
    <source>
        <dbReference type="ARBA" id="ARBA00023136"/>
    </source>
</evidence>
<evidence type="ECO:0000313" key="12">
    <source>
        <dbReference type="EMBL" id="KAK4763060.1"/>
    </source>
</evidence>
<dbReference type="PANTHER" id="PTHR31651:SF6">
    <property type="entry name" value="PROTEIN PIN-LIKES 1-LIKE"/>
    <property type="match status" value="1"/>
</dbReference>
<organism evidence="12 13">
    <name type="scientific">Trapa natans</name>
    <name type="common">Water chestnut</name>
    <dbReference type="NCBI Taxonomy" id="22666"/>
    <lineage>
        <taxon>Eukaryota</taxon>
        <taxon>Viridiplantae</taxon>
        <taxon>Streptophyta</taxon>
        <taxon>Embryophyta</taxon>
        <taxon>Tracheophyta</taxon>
        <taxon>Spermatophyta</taxon>
        <taxon>Magnoliopsida</taxon>
        <taxon>eudicotyledons</taxon>
        <taxon>Gunneridae</taxon>
        <taxon>Pentapetalae</taxon>
        <taxon>rosids</taxon>
        <taxon>malvids</taxon>
        <taxon>Myrtales</taxon>
        <taxon>Lythraceae</taxon>
        <taxon>Trapa</taxon>
    </lineage>
</organism>
<dbReference type="Proteomes" id="UP001346149">
    <property type="component" value="Unassembled WGS sequence"/>
</dbReference>
<dbReference type="EMBL" id="JAXQNO010000024">
    <property type="protein sequence ID" value="KAK4763060.1"/>
    <property type="molecule type" value="Genomic_DNA"/>
</dbReference>
<dbReference type="GO" id="GO:0009734">
    <property type="term" value="P:auxin-activated signaling pathway"/>
    <property type="evidence" value="ECO:0007669"/>
    <property type="project" value="UniProtKB-KW"/>
</dbReference>
<keyword evidence="7" id="KW-0927">Auxin signaling pathway</keyword>
<reference evidence="12 13" key="1">
    <citation type="journal article" date="2023" name="Hortic Res">
        <title>Pangenome of water caltrop reveals structural variations and asymmetric subgenome divergence after allopolyploidization.</title>
        <authorList>
            <person name="Zhang X."/>
            <person name="Chen Y."/>
            <person name="Wang L."/>
            <person name="Yuan Y."/>
            <person name="Fang M."/>
            <person name="Shi L."/>
            <person name="Lu R."/>
            <person name="Comes H.P."/>
            <person name="Ma Y."/>
            <person name="Chen Y."/>
            <person name="Huang G."/>
            <person name="Zhou Y."/>
            <person name="Zheng Z."/>
            <person name="Qiu Y."/>
        </authorList>
    </citation>
    <scope>NUCLEOTIDE SEQUENCE [LARGE SCALE GENOMIC DNA]</scope>
    <source>
        <strain evidence="12">F231</strain>
    </source>
</reference>
<evidence type="ECO:0000313" key="13">
    <source>
        <dbReference type="Proteomes" id="UP001346149"/>
    </source>
</evidence>
<dbReference type="AlphaFoldDB" id="A0AAN7KHU7"/>
<name>A0AAN7KHU7_TRANT</name>
<feature type="transmembrane region" description="Helical" evidence="11">
    <location>
        <begin position="69"/>
        <end position="89"/>
    </location>
</feature>
<keyword evidence="13" id="KW-1185">Reference proteome</keyword>
<evidence type="ECO:0000256" key="3">
    <source>
        <dbReference type="ARBA" id="ARBA00022692"/>
    </source>
</evidence>
<evidence type="ECO:0000256" key="2">
    <source>
        <dbReference type="ARBA" id="ARBA00022448"/>
    </source>
</evidence>
<keyword evidence="2" id="KW-0813">Transport</keyword>
<accession>A0AAN7KHU7</accession>
<dbReference type="PANTHER" id="PTHR31651">
    <property type="match status" value="1"/>
</dbReference>
<evidence type="ECO:0000256" key="7">
    <source>
        <dbReference type="ARBA" id="ARBA00023294"/>
    </source>
</evidence>
<keyword evidence="4" id="KW-0256">Endoplasmic reticulum</keyword>
<feature type="region of interest" description="Disordered" evidence="10">
    <location>
        <begin position="1"/>
        <end position="22"/>
    </location>
</feature>
<evidence type="ECO:0000256" key="11">
    <source>
        <dbReference type="SAM" id="Phobius"/>
    </source>
</evidence>
<evidence type="ECO:0000256" key="10">
    <source>
        <dbReference type="SAM" id="MobiDB-lite"/>
    </source>
</evidence>
<evidence type="ECO:0008006" key="14">
    <source>
        <dbReference type="Google" id="ProtNLM"/>
    </source>
</evidence>
<dbReference type="InterPro" id="IPR045033">
    <property type="entry name" value="PILS1/3/4/5/7"/>
</dbReference>
<keyword evidence="6 11" id="KW-0472">Membrane</keyword>
<dbReference type="Pfam" id="PF03547">
    <property type="entry name" value="Mem_trans"/>
    <property type="match status" value="1"/>
</dbReference>
<feature type="transmembrane region" description="Helical" evidence="11">
    <location>
        <begin position="109"/>
        <end position="130"/>
    </location>
</feature>
<comment type="function">
    <text evidence="8">Involved in cellular auxin homeostasis by regulating auxin metabolism. Regulates intracellular auxin accumulation at the endoplasmic reticulum and thus auxin availability for nuclear auxin signaling.</text>
</comment>
<sequence length="234" mass="24875">MKVSMSNGVKSSPGENSGNTMESSIEPLLCSANAQMPLEDPLQKVHVPVGRMIAFVQQIKVLLTGETNLKVLFAPTTIAAAIGFTIGMVPLLRHALIGDSAPLEVIESSVYLVGEACIPAMTLIVGANLLRGLRSSGVGALTVLGIIVVRYIALPLIGIGIVKAAHMLGLVGSDTLYQFILMLQFALPPAMSIGTICQLFEAGESECSIILMWSYAMAAFSLTLWSTFFMWMVA</sequence>
<keyword evidence="5 11" id="KW-1133">Transmembrane helix</keyword>
<comment type="similarity">
    <text evidence="9">Belongs to the auxin efflux carrier (TC 2.A.69.2) family.</text>
</comment>
<evidence type="ECO:0000256" key="1">
    <source>
        <dbReference type="ARBA" id="ARBA00004477"/>
    </source>
</evidence>
<dbReference type="GO" id="GO:0005789">
    <property type="term" value="C:endoplasmic reticulum membrane"/>
    <property type="evidence" value="ECO:0007669"/>
    <property type="project" value="UniProtKB-SubCell"/>
</dbReference>
<dbReference type="GO" id="GO:0080162">
    <property type="term" value="P:endoplasmic reticulum to cytosol auxin transport"/>
    <property type="evidence" value="ECO:0007669"/>
    <property type="project" value="InterPro"/>
</dbReference>